<feature type="binding site" evidence="9">
    <location>
        <position position="343"/>
    </location>
    <ligand>
        <name>ADP</name>
        <dbReference type="ChEBI" id="CHEBI:456216"/>
    </ligand>
</feature>
<comment type="catalytic activity">
    <reaction evidence="1 6">
        <text>[(1-&gt;4)-alpha-D-glucosyl](n) + ADP-alpha-D-glucose = [(1-&gt;4)-alpha-D-glucosyl](n+1) + ADP + H(+)</text>
        <dbReference type="Rhea" id="RHEA:18189"/>
        <dbReference type="Rhea" id="RHEA-COMP:9584"/>
        <dbReference type="Rhea" id="RHEA-COMP:9587"/>
        <dbReference type="ChEBI" id="CHEBI:15378"/>
        <dbReference type="ChEBI" id="CHEBI:15444"/>
        <dbReference type="ChEBI" id="CHEBI:57498"/>
        <dbReference type="ChEBI" id="CHEBI:456216"/>
        <dbReference type="EC" id="2.4.1.21"/>
    </reaction>
</comment>
<dbReference type="PDBsum" id="6GNF"/>
<dbReference type="CDD" id="cd03791">
    <property type="entry name" value="GT5_Glycogen_synthase_DULL1-like"/>
    <property type="match status" value="1"/>
</dbReference>
<feature type="binding site" evidence="9">
    <location>
        <position position="393"/>
    </location>
    <ligand>
        <name>ADP</name>
        <dbReference type="ChEBI" id="CHEBI:456216"/>
    </ligand>
</feature>
<name>V5SNJ5_9CHRO</name>
<keyword evidence="5 6" id="KW-0320">Glycogen biosynthesis</keyword>
<evidence type="ECO:0000256" key="6">
    <source>
        <dbReference type="HAMAP-Rule" id="MF_00484"/>
    </source>
</evidence>
<evidence type="ECO:0000256" key="2">
    <source>
        <dbReference type="ARBA" id="ARBA00010281"/>
    </source>
</evidence>
<dbReference type="InterPro" id="IPR013534">
    <property type="entry name" value="Starch_synth_cat_dom"/>
</dbReference>
<dbReference type="Gene3D" id="3.40.50.2000">
    <property type="entry name" value="Glycogen Phosphorylase B"/>
    <property type="match status" value="2"/>
</dbReference>
<dbReference type="SUPFAM" id="SSF53756">
    <property type="entry name" value="UDP-Glycosyltransferase/glycogen phosphorylase"/>
    <property type="match status" value="1"/>
</dbReference>
<dbReference type="FunFam" id="3.40.50.2000:FF:000090">
    <property type="entry name" value="Starch synthase, chloroplastic/amyloplastic"/>
    <property type="match status" value="1"/>
</dbReference>
<keyword evidence="9" id="KW-0547">Nucleotide-binding</keyword>
<dbReference type="PANTHER" id="PTHR45825:SF3">
    <property type="entry name" value="GRANULE-BOUND STARCH SYNTHASE 1, CHLOROPLASTIC_AMYLOPLASTIC"/>
    <property type="match status" value="1"/>
</dbReference>
<dbReference type="SMR" id="V5SNJ5"/>
<dbReference type="EMBL" id="KF717071">
    <property type="protein sequence ID" value="AHB52786.1"/>
    <property type="molecule type" value="Genomic_DNA"/>
</dbReference>
<evidence type="ECO:0000313" key="8">
    <source>
        <dbReference type="EMBL" id="AHB52786.1"/>
    </source>
</evidence>
<dbReference type="PDB" id="6GNF">
    <property type="method" value="X-ray"/>
    <property type="resolution" value="2.20 A"/>
    <property type="chains" value="A/B/C=1-524"/>
</dbReference>
<dbReference type="GO" id="GO:0000166">
    <property type="term" value="F:nucleotide binding"/>
    <property type="evidence" value="ECO:0007669"/>
    <property type="project" value="UniProtKB-KW"/>
</dbReference>
<feature type="binding site" evidence="9">
    <location>
        <position position="418"/>
    </location>
    <ligand>
        <name>ADP</name>
        <dbReference type="ChEBI" id="CHEBI:456216"/>
    </ligand>
</feature>
<gene>
    <name evidence="6" type="primary">glgA</name>
</gene>
<reference evidence="8" key="1">
    <citation type="journal article" date="2013" name="Plant Cell">
        <title>Convergent evolution of polysaccharide debranching defines a common mechanism for starch accumulation in cyanobacteria and plants.</title>
        <authorList>
            <person name="Cenci U."/>
            <person name="Chabi M."/>
            <person name="Ducatez M."/>
            <person name="Tirtiaux C."/>
            <person name="Nirmal-Raj J."/>
            <person name="Utsumi Y."/>
            <person name="Kobayashi D."/>
            <person name="Sasaki S."/>
            <person name="Suzuki E."/>
            <person name="Nakamura Y."/>
            <person name="Putaux J.L."/>
            <person name="Roussel X."/>
            <person name="Durand-Terrasson A."/>
            <person name="Bhattacharya D."/>
            <person name="Vercoutter-Edouart A.S."/>
            <person name="Maes E."/>
            <person name="Arias M.C."/>
            <person name="Palcic M."/>
            <person name="Sim L."/>
            <person name="Ball S.G."/>
            <person name="Colleoni C."/>
        </authorList>
    </citation>
    <scope>NUCLEOTIDE SEQUENCE</scope>
    <source>
        <strain evidence="8">CLg1</strain>
    </source>
</reference>
<keyword evidence="4 6" id="KW-0808">Transferase</keyword>
<feature type="binding site" evidence="9">
    <location>
        <position position="338"/>
    </location>
    <ligand>
        <name>ADP</name>
        <dbReference type="ChEBI" id="CHEBI:456216"/>
    </ligand>
</feature>
<protein>
    <recommendedName>
        <fullName evidence="6">Glycogen synthase</fullName>
        <ecNumber evidence="6">2.4.1.21</ecNumber>
    </recommendedName>
    <alternativeName>
        <fullName evidence="6">Starch [bacterial glycogen] synthase</fullName>
    </alternativeName>
</protein>
<dbReference type="GO" id="GO:0004373">
    <property type="term" value="F:alpha-1,4-glucan glucosyltransferase (UDP-glucose donor) activity"/>
    <property type="evidence" value="ECO:0007669"/>
    <property type="project" value="InterPro"/>
</dbReference>
<dbReference type="GO" id="GO:0005978">
    <property type="term" value="P:glycogen biosynthetic process"/>
    <property type="evidence" value="ECO:0007669"/>
    <property type="project" value="UniProtKB-UniRule"/>
</dbReference>
<sequence>MLNICFVSTEVAPYSKTGGLGDVTEGLPEELAKIGHKVCTVAPRFDQYEDAWDTEIIQPVNYGQEKTNVRYFHSYKKGVDHIWVDHHVYLSKTPLVNKKLYGPKDSVDYIDNVERFAMLSQAALAVPLLVPLGAKGSQGVMGENTIFVCNDWHTSLLPLYLKEYYQSQGIFVNAKTVMLLHNIAFQGRFPSSKFDALNLPAKYLSDLSFNTQFAPPPLDEKTTEPITSPEPMYMLNWLKAGFLNCDQALTVSPNFAHEVTSSPMGGVELDAVARDVGLTGITNGTKIETWNPQKDKFILANYNSRTINSGKKLCKVALQKECGLTVDPDIPLFGFIGRLENQKGADVIIAAMPKLKQLNCQVVILGIGSPKLEQELESVADKYPFAKGVARFDSKLAHFITAGADYCLMPSRFEPCGLNQLYAMMYGTIPVVAPVGGLVDTVPPQFGFLMNKIPMPKIPGVTVSEELLQQGVDAMIVGMKKALQEYGTPKFKKMRLDCMANDVSWKKPAAKYVDIFEQLVNSQV</sequence>
<evidence type="ECO:0000259" key="7">
    <source>
        <dbReference type="Pfam" id="PF08323"/>
    </source>
</evidence>
<proteinExistence type="evidence at protein level"/>
<dbReference type="Pfam" id="PF08323">
    <property type="entry name" value="Glyco_transf_5"/>
    <property type="match status" value="1"/>
</dbReference>
<dbReference type="NCBIfam" id="TIGR02095">
    <property type="entry name" value="glgA"/>
    <property type="match status" value="1"/>
</dbReference>
<keyword evidence="3 6" id="KW-0328">Glycosyltransferase</keyword>
<dbReference type="InterPro" id="IPR011835">
    <property type="entry name" value="GS/SS"/>
</dbReference>
<feature type="domain" description="Starch synthase catalytic" evidence="7">
    <location>
        <begin position="3"/>
        <end position="274"/>
    </location>
</feature>
<dbReference type="BRENDA" id="2.4.1.21">
    <property type="organism ID" value="17372"/>
</dbReference>
<dbReference type="HAMAP" id="MF_00484">
    <property type="entry name" value="Glycogen_synth"/>
    <property type="match status" value="1"/>
</dbReference>
<evidence type="ECO:0000256" key="4">
    <source>
        <dbReference type="ARBA" id="ARBA00022679"/>
    </source>
</evidence>
<feature type="binding site" evidence="9">
    <location>
        <position position="419"/>
    </location>
    <ligand>
        <name>ADP</name>
        <dbReference type="ChEBI" id="CHEBI:456216"/>
    </ligand>
</feature>
<comment type="pathway">
    <text evidence="6">Glycan biosynthesis; glycogen biosynthesis.</text>
</comment>
<comment type="similarity">
    <text evidence="2 6">Belongs to the glycosyltransferase 1 family. Bacterial/plant glycogen synthase subfamily.</text>
</comment>
<comment type="function">
    <text evidence="6">Synthesizes alpha-1,4-glucan chains using ADP-glucose.</text>
</comment>
<evidence type="ECO:0000256" key="1">
    <source>
        <dbReference type="ARBA" id="ARBA00001478"/>
    </source>
</evidence>
<dbReference type="Pfam" id="PF13692">
    <property type="entry name" value="Glyco_trans_1_4"/>
    <property type="match status" value="1"/>
</dbReference>
<accession>V5SNJ5</accession>
<dbReference type="UniPathway" id="UPA00164"/>
<dbReference type="GO" id="GO:0009011">
    <property type="term" value="F:alpha-1,4-glucan glucosyltransferase (ADP-glucose donor) activity"/>
    <property type="evidence" value="ECO:0007669"/>
    <property type="project" value="UniProtKB-UniRule"/>
</dbReference>
<evidence type="ECO:0000256" key="3">
    <source>
        <dbReference type="ARBA" id="ARBA00022676"/>
    </source>
</evidence>
<feature type="binding site" evidence="9">
    <location>
        <position position="19"/>
    </location>
    <ligand>
        <name>ADP</name>
        <dbReference type="ChEBI" id="CHEBI:456216"/>
    </ligand>
</feature>
<feature type="binding site" evidence="9">
    <location>
        <position position="391"/>
    </location>
    <ligand>
        <name>ADP</name>
        <dbReference type="ChEBI" id="CHEBI:456216"/>
    </ligand>
</feature>
<feature type="binding site" evidence="6">
    <location>
        <position position="16"/>
    </location>
    <ligand>
        <name>ADP-alpha-D-glucose</name>
        <dbReference type="ChEBI" id="CHEBI:57498"/>
    </ligand>
</feature>
<reference evidence="9" key="2">
    <citation type="journal article" date="2018" name="Front. Plant Sci.">
        <title>Crystal Structures of the Catalytic Domain of Arabidopsis thaliana Starch Synthase IV, of Granule Bound Starch Synthase From CLg1 and of Granule Bound Starch Synthase I of Cyanophora paradoxa Illustrate Substrate Recognition in Starch Synthases.</title>
        <authorList>
            <person name="Nielsen M.M."/>
            <person name="Ruzanski C."/>
            <person name="Krucewicz K."/>
            <person name="Striebeck A."/>
            <person name="Cenci U."/>
            <person name="Ball S.G."/>
            <person name="Palcic M.M."/>
            <person name="Cuesta-Seijo J.A."/>
        </authorList>
    </citation>
    <scope>X-RAY CRYSTALLOGRAPHY (2.20 ANGSTROMS) IN COMPLEX WITH ADP</scope>
</reference>
<dbReference type="AlphaFoldDB" id="V5SNJ5"/>
<evidence type="ECO:0007829" key="9">
    <source>
        <dbReference type="PDB" id="6GNF"/>
    </source>
</evidence>
<dbReference type="PANTHER" id="PTHR45825">
    <property type="entry name" value="GRANULE-BOUND STARCH SYNTHASE 1, CHLOROPLASTIC/AMYLOPLASTIC"/>
    <property type="match status" value="1"/>
</dbReference>
<evidence type="ECO:0000256" key="5">
    <source>
        <dbReference type="ARBA" id="ARBA00023056"/>
    </source>
</evidence>
<organism evidence="8">
    <name type="scientific">Cyanobacterium sp. CLg1</name>
    <dbReference type="NCBI Taxonomy" id="197335"/>
    <lineage>
        <taxon>Bacteria</taxon>
        <taxon>Bacillati</taxon>
        <taxon>Cyanobacteriota</taxon>
        <taxon>Cyanophyceae</taxon>
        <taxon>Oscillatoriophycideae</taxon>
        <taxon>Chroococcales</taxon>
        <taxon>Geminocystaceae</taxon>
        <taxon>Cyanobacterium</taxon>
    </lineage>
</organism>
<dbReference type="EC" id="2.4.1.21" evidence="6"/>
<keyword evidence="9" id="KW-0002">3D-structure</keyword>